<sequence length="823" mass="79819">MVLTPPSRAAWATLSCAALVAACGGAAGDGGPRVQDGPQSIRFDPAPALRAGATATVSAQASSGLPVSYGSQTPTVCSVDAASGALTGLAIGTCTLAANQGGNDHFAPAPQAVLTLSVEGRPQAVTLTALPALLVGASAQAEAVASSGLAVAWSSQTPEVCSVSAAGLVHALAAGTCTIAADQAGDATWQAAAQALQSALVSRAGQTLAFSAAPAGLTVGSAITLGAGASSGLAPAYASETGTVCRIDAVTGLLTPLAIGNCIVTASQPGDVAWAPATPVSLTLPVAGKAQSISFDGAPDIAVGGSAALHATASSGLAVSYRSLTGSVCTVDAGTGLVNRRAVGRCTIAADQAGNGVWAPAPQASLSFTAANAAQSINFSAAPALVVGGTATVRAVATSGLPVSYASLTPQTCGVNATTGLATGLATGSCTIAARQDGDATWAAAAQATQTLAVAPDPVQTISFGAAPSLTLGGTATVRATASSGLAVAYASLSAGICSVNAASGLVSAFSMGDCVIAANQAGNASYNPAPQATQTLPVQAPAGVTVPGVPQGVTATLGTGLGNVVVAIGSVASGGSGITGYTVVSRPAGITVHSASAPVTVNCPSSCAGYAFAVYASNALGAGSASAAVEVLTTFDVLTRFHEPDTQPRDSLFTGSFTLNSTTGAISGLAGRLTESMTGNAIGSPPYYDMTQVPLSYQLQSWRDAALGGSFVASFAKNTTSTFSTAAGGDGWSPQAGIAVGGVYAGFPARYATTIQNSSILVFVPDDPFAPLTAAQLARLAYADCAPGGMMGAVCMTATSSSGYGAVGTMSGYPVSQQITRR</sequence>
<protein>
    <recommendedName>
        <fullName evidence="2">BIG2 domain-containing protein</fullName>
    </recommendedName>
</protein>
<dbReference type="SMART" id="SM00635">
    <property type="entry name" value="BID_2"/>
    <property type="match status" value="2"/>
</dbReference>
<feature type="domain" description="BIG2" evidence="2">
    <location>
        <begin position="37"/>
        <end position="110"/>
    </location>
</feature>
<gene>
    <name evidence="3" type="ORF">LXT12_10775</name>
</gene>
<evidence type="ECO:0000256" key="1">
    <source>
        <dbReference type="SAM" id="SignalP"/>
    </source>
</evidence>
<organism evidence="3 4">
    <name type="scientific">Pelomonas caseinilytica</name>
    <dbReference type="NCBI Taxonomy" id="2906763"/>
    <lineage>
        <taxon>Bacteria</taxon>
        <taxon>Pseudomonadati</taxon>
        <taxon>Pseudomonadota</taxon>
        <taxon>Betaproteobacteria</taxon>
        <taxon>Burkholderiales</taxon>
        <taxon>Sphaerotilaceae</taxon>
        <taxon>Roseateles</taxon>
    </lineage>
</organism>
<dbReference type="RefSeq" id="WP_233391875.1">
    <property type="nucleotide sequence ID" value="NZ_JAJTWT010000004.1"/>
</dbReference>
<evidence type="ECO:0000313" key="3">
    <source>
        <dbReference type="EMBL" id="MCE4537732.1"/>
    </source>
</evidence>
<evidence type="ECO:0000259" key="2">
    <source>
        <dbReference type="SMART" id="SM00635"/>
    </source>
</evidence>
<dbReference type="Proteomes" id="UP001201463">
    <property type="component" value="Unassembled WGS sequence"/>
</dbReference>
<dbReference type="SUPFAM" id="SSF49265">
    <property type="entry name" value="Fibronectin type III"/>
    <property type="match status" value="1"/>
</dbReference>
<dbReference type="EMBL" id="JAJTWT010000004">
    <property type="protein sequence ID" value="MCE4537732.1"/>
    <property type="molecule type" value="Genomic_DNA"/>
</dbReference>
<accession>A0ABS8XFF5</accession>
<feature type="chain" id="PRO_5046309112" description="BIG2 domain-containing protein" evidence="1">
    <location>
        <begin position="18"/>
        <end position="823"/>
    </location>
</feature>
<dbReference type="InterPro" id="IPR003343">
    <property type="entry name" value="Big_2"/>
</dbReference>
<keyword evidence="4" id="KW-1185">Reference proteome</keyword>
<dbReference type="SUPFAM" id="SSF49373">
    <property type="entry name" value="Invasin/intimin cell-adhesion fragments"/>
    <property type="match status" value="1"/>
</dbReference>
<name>A0ABS8XFF5_9BURK</name>
<feature type="signal peptide" evidence="1">
    <location>
        <begin position="1"/>
        <end position="17"/>
    </location>
</feature>
<comment type="caution">
    <text evidence="3">The sequence shown here is derived from an EMBL/GenBank/DDBJ whole genome shotgun (WGS) entry which is preliminary data.</text>
</comment>
<proteinExistence type="predicted"/>
<evidence type="ECO:0000313" key="4">
    <source>
        <dbReference type="Proteomes" id="UP001201463"/>
    </source>
</evidence>
<reference evidence="3 4" key="1">
    <citation type="submission" date="2021-12" db="EMBL/GenBank/DDBJ databases">
        <title>Genome seq of p7.</title>
        <authorList>
            <person name="Seo T."/>
        </authorList>
    </citation>
    <scope>NUCLEOTIDE SEQUENCE [LARGE SCALE GENOMIC DNA]</scope>
    <source>
        <strain evidence="3 4">P7</strain>
    </source>
</reference>
<dbReference type="Gene3D" id="2.60.40.1080">
    <property type="match status" value="1"/>
</dbReference>
<dbReference type="InterPro" id="IPR008964">
    <property type="entry name" value="Invasin/intimin_cell_adhesion"/>
</dbReference>
<keyword evidence="1" id="KW-0732">Signal</keyword>
<dbReference type="InterPro" id="IPR036116">
    <property type="entry name" value="FN3_sf"/>
</dbReference>
<feature type="domain" description="BIG2" evidence="2">
    <location>
        <begin position="121"/>
        <end position="194"/>
    </location>
</feature>